<dbReference type="InParanoid" id="G1WXZ4"/>
<evidence type="ECO:0000313" key="2">
    <source>
        <dbReference type="Proteomes" id="UP000008784"/>
    </source>
</evidence>
<proteinExistence type="predicted"/>
<accession>G1WXZ4</accession>
<dbReference type="EMBL" id="ADOT01000005">
    <property type="protein sequence ID" value="EGX54121.1"/>
    <property type="molecule type" value="Genomic_DNA"/>
</dbReference>
<name>G1WXZ4_ARTOA</name>
<protein>
    <submittedName>
        <fullName evidence="1">Uncharacterized protein</fullName>
    </submittedName>
</protein>
<sequence>MLLPSVAPIPLIDQRYGPITKSIDHSGPPYGSIVHPLSRWGWRLSPPLFHFPPGGNEVDEKPEEVVFGDIEYCHYRENVPGNYILLLRHLLGTTARVMRRALGRLGFASVAMRGLEAMDINTVSAPYTLAT</sequence>
<gene>
    <name evidence="1" type="ORF">AOL_s00004g154</name>
</gene>
<organism evidence="1 2">
    <name type="scientific">Arthrobotrys oligospora (strain ATCC 24927 / CBS 115.81 / DSM 1491)</name>
    <name type="common">Nematode-trapping fungus</name>
    <name type="synonym">Didymozoophaga oligospora</name>
    <dbReference type="NCBI Taxonomy" id="756982"/>
    <lineage>
        <taxon>Eukaryota</taxon>
        <taxon>Fungi</taxon>
        <taxon>Dikarya</taxon>
        <taxon>Ascomycota</taxon>
        <taxon>Pezizomycotina</taxon>
        <taxon>Orbiliomycetes</taxon>
        <taxon>Orbiliales</taxon>
        <taxon>Orbiliaceae</taxon>
        <taxon>Orbilia</taxon>
        <taxon>Orbilia oligospora</taxon>
    </lineage>
</organism>
<dbReference type="Proteomes" id="UP000008784">
    <property type="component" value="Unassembled WGS sequence"/>
</dbReference>
<dbReference type="GeneID" id="22887999"/>
<dbReference type="RefSeq" id="XP_011117106.1">
    <property type="nucleotide sequence ID" value="XM_011118804.1"/>
</dbReference>
<comment type="caution">
    <text evidence="1">The sequence shown here is derived from an EMBL/GenBank/DDBJ whole genome shotgun (WGS) entry which is preliminary data.</text>
</comment>
<keyword evidence="2" id="KW-1185">Reference proteome</keyword>
<dbReference type="AlphaFoldDB" id="G1WXZ4"/>
<evidence type="ECO:0000313" key="1">
    <source>
        <dbReference type="EMBL" id="EGX54121.1"/>
    </source>
</evidence>
<dbReference type="HOGENOM" id="CLU_1927088_0_0_1"/>
<reference evidence="1 2" key="1">
    <citation type="journal article" date="2011" name="PLoS Pathog.">
        <title>Genomic and proteomic analyses of the fungus Arthrobotrys oligospora provide insights into nematode-trap formation.</title>
        <authorList>
            <person name="Yang J."/>
            <person name="Wang L."/>
            <person name="Ji X."/>
            <person name="Feng Y."/>
            <person name="Li X."/>
            <person name="Zou C."/>
            <person name="Xu J."/>
            <person name="Ren Y."/>
            <person name="Mi Q."/>
            <person name="Wu J."/>
            <person name="Liu S."/>
            <person name="Liu Y."/>
            <person name="Huang X."/>
            <person name="Wang H."/>
            <person name="Niu X."/>
            <person name="Li J."/>
            <person name="Liang L."/>
            <person name="Luo Y."/>
            <person name="Ji K."/>
            <person name="Zhou W."/>
            <person name="Yu Z."/>
            <person name="Li G."/>
            <person name="Liu Y."/>
            <person name="Li L."/>
            <person name="Qiao M."/>
            <person name="Feng L."/>
            <person name="Zhang K.-Q."/>
        </authorList>
    </citation>
    <scope>NUCLEOTIDE SEQUENCE [LARGE SCALE GENOMIC DNA]</scope>
    <source>
        <strain evidence="2">ATCC 24927 / CBS 115.81 / DSM 1491</strain>
    </source>
</reference>